<dbReference type="GO" id="GO:0032451">
    <property type="term" value="F:demethylase activity"/>
    <property type="evidence" value="ECO:0007669"/>
    <property type="project" value="TreeGrafter"/>
</dbReference>
<evidence type="ECO:0000313" key="2">
    <source>
        <dbReference type="EMBL" id="PZP26570.1"/>
    </source>
</evidence>
<dbReference type="GO" id="GO:0070988">
    <property type="term" value="P:demethylation"/>
    <property type="evidence" value="ECO:0007669"/>
    <property type="project" value="InterPro"/>
</dbReference>
<protein>
    <submittedName>
        <fullName evidence="2">Alpha-ketoglutarate-dependent dioxygenase AlkB</fullName>
    </submittedName>
</protein>
<dbReference type="AlphaFoldDB" id="A0A2W5DDX3"/>
<dbReference type="Pfam" id="PF13532">
    <property type="entry name" value="2OG-FeII_Oxy_2"/>
    <property type="match status" value="1"/>
</dbReference>
<comment type="caution">
    <text evidence="2">The sequence shown here is derived from an EMBL/GenBank/DDBJ whole genome shotgun (WGS) entry which is preliminary data.</text>
</comment>
<dbReference type="InterPro" id="IPR005123">
    <property type="entry name" value="Oxoglu/Fe-dep_dioxygenase_dom"/>
</dbReference>
<dbReference type="PROSITE" id="PS51471">
    <property type="entry name" value="FE2OG_OXY"/>
    <property type="match status" value="1"/>
</dbReference>
<sequence length="149" mass="17451">MKRRVQHYGWQYDYKARRVSPDSYIGPLPDWAHRLAERLLTKGVVPELPDQVIVNNYDGAQGITKHIDCRECFRGPVVTLSLLETWDMVFTRRIGEQTLRYEQALPRRSAAVLDGEARSVWLHEIPERLKEHGVSRRRRISITFRKVAV</sequence>
<dbReference type="Gene3D" id="2.60.120.590">
    <property type="entry name" value="Alpha-ketoglutarate-dependent dioxygenase AlkB-like"/>
    <property type="match status" value="1"/>
</dbReference>
<evidence type="ECO:0000259" key="1">
    <source>
        <dbReference type="PROSITE" id="PS51471"/>
    </source>
</evidence>
<dbReference type="EMBL" id="QFOD01000046">
    <property type="protein sequence ID" value="PZP26570.1"/>
    <property type="molecule type" value="Genomic_DNA"/>
</dbReference>
<dbReference type="InterPro" id="IPR027450">
    <property type="entry name" value="AlkB-like"/>
</dbReference>
<dbReference type="Proteomes" id="UP000249633">
    <property type="component" value="Unassembled WGS sequence"/>
</dbReference>
<evidence type="ECO:0000313" key="3">
    <source>
        <dbReference type="Proteomes" id="UP000249633"/>
    </source>
</evidence>
<feature type="domain" description="Fe2OG dioxygenase" evidence="1">
    <location>
        <begin position="48"/>
        <end position="148"/>
    </location>
</feature>
<keyword evidence="2" id="KW-0560">Oxidoreductase</keyword>
<reference evidence="2 3" key="1">
    <citation type="submission" date="2017-08" db="EMBL/GenBank/DDBJ databases">
        <title>Infants hospitalized years apart are colonized by the same room-sourced microbial strains.</title>
        <authorList>
            <person name="Brooks B."/>
            <person name="Olm M.R."/>
            <person name="Firek B.A."/>
            <person name="Baker R."/>
            <person name="Thomas B.C."/>
            <person name="Morowitz M.J."/>
            <person name="Banfield J.F."/>
        </authorList>
    </citation>
    <scope>NUCLEOTIDE SEQUENCE [LARGE SCALE GENOMIC DNA]</scope>
    <source>
        <strain evidence="2">S2_012_000_R2_81</strain>
    </source>
</reference>
<dbReference type="PANTHER" id="PTHR12463">
    <property type="entry name" value="OXYGENASE-RELATED"/>
    <property type="match status" value="1"/>
</dbReference>
<keyword evidence="2" id="KW-0223">Dioxygenase</keyword>
<dbReference type="PANTHER" id="PTHR12463:SF1">
    <property type="entry name" value="2-OXOGLUTARATE AND FE-DEPENDENT OXYGENASE FAMILY PROTEIN"/>
    <property type="match status" value="1"/>
</dbReference>
<dbReference type="GO" id="GO:0051213">
    <property type="term" value="F:dioxygenase activity"/>
    <property type="evidence" value="ECO:0007669"/>
    <property type="project" value="UniProtKB-KW"/>
</dbReference>
<name>A0A2W5DDX3_9BURK</name>
<dbReference type="InterPro" id="IPR037151">
    <property type="entry name" value="AlkB-like_sf"/>
</dbReference>
<dbReference type="SUPFAM" id="SSF51197">
    <property type="entry name" value="Clavaminate synthase-like"/>
    <property type="match status" value="1"/>
</dbReference>
<organism evidence="2 3">
    <name type="scientific">Roseateles depolymerans</name>
    <dbReference type="NCBI Taxonomy" id="76731"/>
    <lineage>
        <taxon>Bacteria</taxon>
        <taxon>Pseudomonadati</taxon>
        <taxon>Pseudomonadota</taxon>
        <taxon>Betaproteobacteria</taxon>
        <taxon>Burkholderiales</taxon>
        <taxon>Sphaerotilaceae</taxon>
        <taxon>Roseateles</taxon>
    </lineage>
</organism>
<dbReference type="InterPro" id="IPR032857">
    <property type="entry name" value="ALKBH4"/>
</dbReference>
<accession>A0A2W5DDX3</accession>
<gene>
    <name evidence="2" type="ORF">DI603_23370</name>
</gene>
<proteinExistence type="predicted"/>